<proteinExistence type="predicted"/>
<organism evidence="1">
    <name type="scientific">uncultured Leptolyngbya sp</name>
    <dbReference type="NCBI Taxonomy" id="332963"/>
    <lineage>
        <taxon>Bacteria</taxon>
        <taxon>Bacillati</taxon>
        <taxon>Cyanobacteriota</taxon>
        <taxon>Cyanophyceae</taxon>
        <taxon>Leptolyngbyales</taxon>
        <taxon>Leptolyngbyaceae</taxon>
        <taxon>Leptolyngbya group</taxon>
        <taxon>Leptolyngbya</taxon>
        <taxon>environmental samples</taxon>
    </lineage>
</organism>
<dbReference type="EMBL" id="CADCTY010000143">
    <property type="protein sequence ID" value="CAA9301832.1"/>
    <property type="molecule type" value="Genomic_DNA"/>
</dbReference>
<evidence type="ECO:0000313" key="1">
    <source>
        <dbReference type="EMBL" id="CAA9301832.1"/>
    </source>
</evidence>
<sequence length="61" mass="7156">MFFPKQPGIRNCNQLLLMRTSLVRQQLWQMLTSQMSAVELDTVKVLRHLFNAWSDLLCYAA</sequence>
<accession>A0A6J4KC25</accession>
<protein>
    <submittedName>
        <fullName evidence="1">Uncharacterized protein</fullName>
    </submittedName>
</protein>
<name>A0A6J4KC25_9CYAN</name>
<gene>
    <name evidence="1" type="ORF">AVDCRST_MAG94-407</name>
</gene>
<reference evidence="1" key="1">
    <citation type="submission" date="2020-02" db="EMBL/GenBank/DDBJ databases">
        <authorList>
            <person name="Meier V. D."/>
        </authorList>
    </citation>
    <scope>NUCLEOTIDE SEQUENCE</scope>
    <source>
        <strain evidence="1">AVDCRST_MAG94</strain>
    </source>
</reference>
<dbReference type="AlphaFoldDB" id="A0A6J4KC25"/>